<keyword evidence="3" id="KW-1185">Reference proteome</keyword>
<evidence type="ECO:0000256" key="1">
    <source>
        <dbReference type="SAM" id="MobiDB-lite"/>
    </source>
</evidence>
<evidence type="ECO:0000313" key="2">
    <source>
        <dbReference type="EMBL" id="KAG1533903.1"/>
    </source>
</evidence>
<accession>A0A9P7C2T7</accession>
<dbReference type="EMBL" id="JAANIU010008992">
    <property type="protein sequence ID" value="KAG1533903.1"/>
    <property type="molecule type" value="Genomic_DNA"/>
</dbReference>
<protein>
    <submittedName>
        <fullName evidence="2">Uncharacterized protein</fullName>
    </submittedName>
</protein>
<comment type="caution">
    <text evidence="2">The sequence shown here is derived from an EMBL/GenBank/DDBJ whole genome shotgun (WGS) entry which is preliminary data.</text>
</comment>
<feature type="compositionally biased region" description="Basic and acidic residues" evidence="1">
    <location>
        <begin position="44"/>
        <end position="63"/>
    </location>
</feature>
<dbReference type="Proteomes" id="UP000740926">
    <property type="component" value="Unassembled WGS sequence"/>
</dbReference>
<proteinExistence type="predicted"/>
<feature type="region of interest" description="Disordered" evidence="1">
    <location>
        <begin position="1"/>
        <end position="29"/>
    </location>
</feature>
<feature type="compositionally biased region" description="Basic and acidic residues" evidence="1">
    <location>
        <begin position="1"/>
        <end position="12"/>
    </location>
</feature>
<feature type="region of interest" description="Disordered" evidence="1">
    <location>
        <begin position="44"/>
        <end position="74"/>
    </location>
</feature>
<sequence length="120" mass="13351">MVINGHYHERSGRPRAAGAPGGLHHPALRHPVVVRKLPEDRWLRCPAQDPRREDPAGAGHRDGQGLGPARPRWRRLPARPEVVLHAQGQHAEVHPLQLGRIRAGHLQGPRHPALQSAHRD</sequence>
<name>A0A9P7C2T7_9FUNG</name>
<gene>
    <name evidence="2" type="ORF">G6F50_015714</name>
</gene>
<reference evidence="2 3" key="1">
    <citation type="journal article" date="2020" name="Microb. Genom.">
        <title>Genetic diversity of clinical and environmental Mucorales isolates obtained from an investigation of mucormycosis cases among solid organ transplant recipients.</title>
        <authorList>
            <person name="Nguyen M.H."/>
            <person name="Kaul D."/>
            <person name="Muto C."/>
            <person name="Cheng S.J."/>
            <person name="Richter R.A."/>
            <person name="Bruno V.M."/>
            <person name="Liu G."/>
            <person name="Beyhan S."/>
            <person name="Sundermann A.J."/>
            <person name="Mounaud S."/>
            <person name="Pasculle A.W."/>
            <person name="Nierman W.C."/>
            <person name="Driscoll E."/>
            <person name="Cumbie R."/>
            <person name="Clancy C.J."/>
            <person name="Dupont C.L."/>
        </authorList>
    </citation>
    <scope>NUCLEOTIDE SEQUENCE [LARGE SCALE GENOMIC DNA]</scope>
    <source>
        <strain evidence="2 3">GL24</strain>
    </source>
</reference>
<dbReference type="AlphaFoldDB" id="A0A9P7C2T7"/>
<evidence type="ECO:0000313" key="3">
    <source>
        <dbReference type="Proteomes" id="UP000740926"/>
    </source>
</evidence>
<feature type="region of interest" description="Disordered" evidence="1">
    <location>
        <begin position="88"/>
        <end position="120"/>
    </location>
</feature>
<organism evidence="2 3">
    <name type="scientific">Rhizopus delemar</name>
    <dbReference type="NCBI Taxonomy" id="936053"/>
    <lineage>
        <taxon>Eukaryota</taxon>
        <taxon>Fungi</taxon>
        <taxon>Fungi incertae sedis</taxon>
        <taxon>Mucoromycota</taxon>
        <taxon>Mucoromycotina</taxon>
        <taxon>Mucoromycetes</taxon>
        <taxon>Mucorales</taxon>
        <taxon>Mucorineae</taxon>
        <taxon>Rhizopodaceae</taxon>
        <taxon>Rhizopus</taxon>
    </lineage>
</organism>
<feature type="compositionally biased region" description="Low complexity" evidence="1">
    <location>
        <begin position="14"/>
        <end position="25"/>
    </location>
</feature>